<protein>
    <submittedName>
        <fullName evidence="6">LacI family transcriptional regulator</fullName>
    </submittedName>
</protein>
<dbReference type="CDD" id="cd01574">
    <property type="entry name" value="PBP1_LacI"/>
    <property type="match status" value="1"/>
</dbReference>
<evidence type="ECO:0000256" key="3">
    <source>
        <dbReference type="ARBA" id="ARBA00023163"/>
    </source>
</evidence>
<evidence type="ECO:0000313" key="6">
    <source>
        <dbReference type="EMBL" id="TQJ12368.1"/>
    </source>
</evidence>
<dbReference type="OrthoDB" id="9785139at2"/>
<dbReference type="AlphaFoldDB" id="A0A542EAK6"/>
<dbReference type="InterPro" id="IPR000843">
    <property type="entry name" value="HTH_LacI"/>
</dbReference>
<dbReference type="Gene3D" id="1.10.260.40">
    <property type="entry name" value="lambda repressor-like DNA-binding domains"/>
    <property type="match status" value="1"/>
</dbReference>
<dbReference type="InterPro" id="IPR046335">
    <property type="entry name" value="LacI/GalR-like_sensor"/>
</dbReference>
<dbReference type="PANTHER" id="PTHR30146">
    <property type="entry name" value="LACI-RELATED TRANSCRIPTIONAL REPRESSOR"/>
    <property type="match status" value="1"/>
</dbReference>
<dbReference type="PROSITE" id="PS50932">
    <property type="entry name" value="HTH_LACI_2"/>
    <property type="match status" value="1"/>
</dbReference>
<dbReference type="RefSeq" id="WP_141859217.1">
    <property type="nucleotide sequence ID" value="NZ_BAAAKA010000043.1"/>
</dbReference>
<dbReference type="CDD" id="cd01392">
    <property type="entry name" value="HTH_LacI"/>
    <property type="match status" value="1"/>
</dbReference>
<proteinExistence type="predicted"/>
<evidence type="ECO:0000256" key="1">
    <source>
        <dbReference type="ARBA" id="ARBA00023015"/>
    </source>
</evidence>
<reference evidence="6 7" key="1">
    <citation type="submission" date="2019-06" db="EMBL/GenBank/DDBJ databases">
        <title>Sequencing the genomes of 1000 actinobacteria strains.</title>
        <authorList>
            <person name="Klenk H.-P."/>
        </authorList>
    </citation>
    <scope>NUCLEOTIDE SEQUENCE [LARGE SCALE GENOMIC DNA]</scope>
    <source>
        <strain evidence="6 7">DSM 17305</strain>
    </source>
</reference>
<dbReference type="Pfam" id="PF13377">
    <property type="entry name" value="Peripla_BP_3"/>
    <property type="match status" value="1"/>
</dbReference>
<sequence length="339" mass="35843">MSETKPSSTDVARLAGVSQKTVSRVLNGEPYVKEEVRLRVQAAVRQLGYRRNDAARALNSGKTKRIGVVCLGTALFGPSTQLVAIEQTLRTTGYSVSIVNTLEGDTIADVVEHLLEQGVDGIILSEPIDEGDGVRIDVDVPVLSFGRFPGLSANPSIDTGGDNITAGRSATEHLLGLGHRTVWHVAGPQRWWAARDRLAGWRQALENAGVPEPPVLEGDWLPASGYEAGRELAANPDVTAVFVANDDMAIGVLRALTEAGRSVPGDVSIVGFDDIPTAAYLTPPLTTIPQDFDVHVARGIANLVTEIESPAGGHSPLPEPPPLRLVVRQSTAAPPSTAS</sequence>
<evidence type="ECO:0000256" key="2">
    <source>
        <dbReference type="ARBA" id="ARBA00023125"/>
    </source>
</evidence>
<organism evidence="6 7">
    <name type="scientific">Kribbella jejuensis</name>
    <dbReference type="NCBI Taxonomy" id="236068"/>
    <lineage>
        <taxon>Bacteria</taxon>
        <taxon>Bacillati</taxon>
        <taxon>Actinomycetota</taxon>
        <taxon>Actinomycetes</taxon>
        <taxon>Propionibacteriales</taxon>
        <taxon>Kribbellaceae</taxon>
        <taxon>Kribbella</taxon>
    </lineage>
</organism>
<keyword evidence="1" id="KW-0805">Transcription regulation</keyword>
<comment type="caution">
    <text evidence="6">The sequence shown here is derived from an EMBL/GenBank/DDBJ whole genome shotgun (WGS) entry which is preliminary data.</text>
</comment>
<dbReference type="Proteomes" id="UP000316298">
    <property type="component" value="Unassembled WGS sequence"/>
</dbReference>
<accession>A0A542EAK6</accession>
<evidence type="ECO:0000256" key="4">
    <source>
        <dbReference type="SAM" id="MobiDB-lite"/>
    </source>
</evidence>
<dbReference type="SMART" id="SM00354">
    <property type="entry name" value="HTH_LACI"/>
    <property type="match status" value="1"/>
</dbReference>
<dbReference type="EMBL" id="VFMM01000002">
    <property type="protein sequence ID" value="TQJ12368.1"/>
    <property type="molecule type" value="Genomic_DNA"/>
</dbReference>
<evidence type="ECO:0000259" key="5">
    <source>
        <dbReference type="PROSITE" id="PS50932"/>
    </source>
</evidence>
<feature type="compositionally biased region" description="Polar residues" evidence="4">
    <location>
        <begin position="329"/>
        <end position="339"/>
    </location>
</feature>
<keyword evidence="2" id="KW-0238">DNA-binding</keyword>
<evidence type="ECO:0000313" key="7">
    <source>
        <dbReference type="Proteomes" id="UP000316298"/>
    </source>
</evidence>
<dbReference type="GO" id="GO:0000976">
    <property type="term" value="F:transcription cis-regulatory region binding"/>
    <property type="evidence" value="ECO:0007669"/>
    <property type="project" value="TreeGrafter"/>
</dbReference>
<feature type="domain" description="HTH lacI-type" evidence="5">
    <location>
        <begin position="6"/>
        <end position="60"/>
    </location>
</feature>
<keyword evidence="3" id="KW-0804">Transcription</keyword>
<gene>
    <name evidence="6" type="ORF">FB475_5311</name>
</gene>
<dbReference type="InterPro" id="IPR010982">
    <property type="entry name" value="Lambda_DNA-bd_dom_sf"/>
</dbReference>
<dbReference type="PANTHER" id="PTHR30146:SF109">
    <property type="entry name" value="HTH-TYPE TRANSCRIPTIONAL REGULATOR GALS"/>
    <property type="match status" value="1"/>
</dbReference>
<dbReference type="SUPFAM" id="SSF53822">
    <property type="entry name" value="Periplasmic binding protein-like I"/>
    <property type="match status" value="1"/>
</dbReference>
<feature type="region of interest" description="Disordered" evidence="4">
    <location>
        <begin position="307"/>
        <end position="339"/>
    </location>
</feature>
<dbReference type="InterPro" id="IPR028082">
    <property type="entry name" value="Peripla_BP_I"/>
</dbReference>
<keyword evidence="7" id="KW-1185">Reference proteome</keyword>
<dbReference type="Pfam" id="PF00356">
    <property type="entry name" value="LacI"/>
    <property type="match status" value="1"/>
</dbReference>
<dbReference type="GO" id="GO:0003700">
    <property type="term" value="F:DNA-binding transcription factor activity"/>
    <property type="evidence" value="ECO:0007669"/>
    <property type="project" value="TreeGrafter"/>
</dbReference>
<name>A0A542EAK6_9ACTN</name>
<dbReference type="Gene3D" id="3.40.50.2300">
    <property type="match status" value="2"/>
</dbReference>
<dbReference type="SUPFAM" id="SSF47413">
    <property type="entry name" value="lambda repressor-like DNA-binding domains"/>
    <property type="match status" value="1"/>
</dbReference>